<comment type="caution">
    <text evidence="1">The sequence shown here is derived from an EMBL/GenBank/DDBJ whole genome shotgun (WGS) entry which is preliminary data.</text>
</comment>
<evidence type="ECO:0000313" key="1">
    <source>
        <dbReference type="EMBL" id="RMI32882.1"/>
    </source>
</evidence>
<gene>
    <name evidence="1" type="ORF">EBN03_13260</name>
</gene>
<dbReference type="Proteomes" id="UP000279275">
    <property type="component" value="Unassembled WGS sequence"/>
</dbReference>
<name>A0A3M2L5B7_9NOCA</name>
<organism evidence="1 2">
    <name type="scientific">Nocardia stercoris</name>
    <dbReference type="NCBI Taxonomy" id="2483361"/>
    <lineage>
        <taxon>Bacteria</taxon>
        <taxon>Bacillati</taxon>
        <taxon>Actinomycetota</taxon>
        <taxon>Actinomycetes</taxon>
        <taxon>Mycobacteriales</taxon>
        <taxon>Nocardiaceae</taxon>
        <taxon>Nocardia</taxon>
    </lineage>
</organism>
<dbReference type="EMBL" id="RFFH01000004">
    <property type="protein sequence ID" value="RMI32882.1"/>
    <property type="molecule type" value="Genomic_DNA"/>
</dbReference>
<keyword evidence="2" id="KW-1185">Reference proteome</keyword>
<dbReference type="AlphaFoldDB" id="A0A3M2L5B7"/>
<reference evidence="1 2" key="1">
    <citation type="submission" date="2018-10" db="EMBL/GenBank/DDBJ databases">
        <title>Isolation from cow dung.</title>
        <authorList>
            <person name="Ling L."/>
        </authorList>
    </citation>
    <scope>NUCLEOTIDE SEQUENCE [LARGE SCALE GENOMIC DNA]</scope>
    <source>
        <strain evidence="1 2">NEAU-LL90</strain>
    </source>
</reference>
<evidence type="ECO:0000313" key="2">
    <source>
        <dbReference type="Proteomes" id="UP000279275"/>
    </source>
</evidence>
<protein>
    <submittedName>
        <fullName evidence="1">Uncharacterized protein</fullName>
    </submittedName>
</protein>
<accession>A0A3M2L5B7</accession>
<sequence>MVAGLMVVAGSSGCTDSGSGGRMVDGTPASSVADIVKEASEFGGLVIPPDAKVLDARTDRGIDTSYRIALSTDSAGVNALLTGSGITPPLTRTYHVTVEIIAGPPLATSPSLLETGDRYQRPDGKHVSRDITVDERDQTTRYVHIQLFDT</sequence>
<proteinExistence type="predicted"/>